<evidence type="ECO:0000313" key="2">
    <source>
        <dbReference type="EMBL" id="OGL48711.1"/>
    </source>
</evidence>
<accession>A0A1F7S4P5</accession>
<dbReference type="AlphaFoldDB" id="A0A1F7S4P5"/>
<organism evidence="2 3">
    <name type="scientific">Candidatus Schekmanbacteria bacterium RBG_13_48_7</name>
    <dbReference type="NCBI Taxonomy" id="1817878"/>
    <lineage>
        <taxon>Bacteria</taxon>
        <taxon>Candidatus Schekmaniibacteriota</taxon>
    </lineage>
</organism>
<dbReference type="EMBL" id="MGDD01000032">
    <property type="protein sequence ID" value="OGL48711.1"/>
    <property type="molecule type" value="Genomic_DNA"/>
</dbReference>
<feature type="domain" description="Glycosyltransferase 2-like" evidence="1">
    <location>
        <begin position="6"/>
        <end position="188"/>
    </location>
</feature>
<dbReference type="Gene3D" id="3.90.550.10">
    <property type="entry name" value="Spore Coat Polysaccharide Biosynthesis Protein SpsA, Chain A"/>
    <property type="match status" value="1"/>
</dbReference>
<dbReference type="Proteomes" id="UP000179266">
    <property type="component" value="Unassembled WGS sequence"/>
</dbReference>
<proteinExistence type="predicted"/>
<name>A0A1F7S4P5_9BACT</name>
<dbReference type="PANTHER" id="PTHR43179">
    <property type="entry name" value="RHAMNOSYLTRANSFERASE WBBL"/>
    <property type="match status" value="1"/>
</dbReference>
<dbReference type="Pfam" id="PF00535">
    <property type="entry name" value="Glycos_transf_2"/>
    <property type="match status" value="1"/>
</dbReference>
<protein>
    <recommendedName>
        <fullName evidence="1">Glycosyltransferase 2-like domain-containing protein</fullName>
    </recommendedName>
</protein>
<evidence type="ECO:0000313" key="3">
    <source>
        <dbReference type="Proteomes" id="UP000179266"/>
    </source>
</evidence>
<dbReference type="InterPro" id="IPR029044">
    <property type="entry name" value="Nucleotide-diphossugar_trans"/>
</dbReference>
<dbReference type="SUPFAM" id="SSF53448">
    <property type="entry name" value="Nucleotide-diphospho-sugar transferases"/>
    <property type="match status" value="1"/>
</dbReference>
<gene>
    <name evidence="2" type="ORF">A2161_05465</name>
</gene>
<dbReference type="CDD" id="cd04186">
    <property type="entry name" value="GT_2_like_c"/>
    <property type="match status" value="1"/>
</dbReference>
<sequence length="314" mass="36569">MVDLAIVIVNYNLKEYLRECLVSFQEYPLKNGSMEIIVVDNNSTDGSLEMLKEEFSGIRIISLPENRGFAAATNAGIRDSTGKYILLLNNDAKVLENTLDSITAFMNHYPEIGCVGCRHYGRSKKPQLTWGKFPSLLNEIQRKSIHFMLEWGSPFYRWWFNKKYSGAFEVDWVSGSCLAIRREVCERIGLLDENILIYFEDIDWCTKIIRAGWKVVHHGNIPVFHYGGLSAKKFSSLAHYQYRVSQLYFWNKYYPTQRVWFLRTLIFLRGISSFIRVFLGKLNLSQKPEAETQEQQFEYSKNTIMLGWSGKIQQ</sequence>
<dbReference type="PANTHER" id="PTHR43179:SF7">
    <property type="entry name" value="RHAMNOSYLTRANSFERASE WBBL"/>
    <property type="match status" value="1"/>
</dbReference>
<dbReference type="InterPro" id="IPR001173">
    <property type="entry name" value="Glyco_trans_2-like"/>
</dbReference>
<comment type="caution">
    <text evidence="2">The sequence shown here is derived from an EMBL/GenBank/DDBJ whole genome shotgun (WGS) entry which is preliminary data.</text>
</comment>
<reference evidence="2 3" key="1">
    <citation type="journal article" date="2016" name="Nat. Commun.">
        <title>Thousands of microbial genomes shed light on interconnected biogeochemical processes in an aquifer system.</title>
        <authorList>
            <person name="Anantharaman K."/>
            <person name="Brown C.T."/>
            <person name="Hug L.A."/>
            <person name="Sharon I."/>
            <person name="Castelle C.J."/>
            <person name="Probst A.J."/>
            <person name="Thomas B.C."/>
            <person name="Singh A."/>
            <person name="Wilkins M.J."/>
            <person name="Karaoz U."/>
            <person name="Brodie E.L."/>
            <person name="Williams K.H."/>
            <person name="Hubbard S.S."/>
            <person name="Banfield J.F."/>
        </authorList>
    </citation>
    <scope>NUCLEOTIDE SEQUENCE [LARGE SCALE GENOMIC DNA]</scope>
</reference>
<evidence type="ECO:0000259" key="1">
    <source>
        <dbReference type="Pfam" id="PF00535"/>
    </source>
</evidence>